<dbReference type="Pfam" id="PF02575">
    <property type="entry name" value="YbaB_DNA_bd"/>
    <property type="match status" value="1"/>
</dbReference>
<keyword evidence="3" id="KW-1185">Reference proteome</keyword>
<dbReference type="AlphaFoldDB" id="A0A1M5L146"/>
<feature type="region of interest" description="Disordered" evidence="1">
    <location>
        <begin position="121"/>
        <end position="140"/>
    </location>
</feature>
<keyword evidence="2" id="KW-0238">DNA-binding</keyword>
<dbReference type="RefSeq" id="WP_073390324.1">
    <property type="nucleotide sequence ID" value="NZ_FQVU01000003.1"/>
</dbReference>
<evidence type="ECO:0000313" key="2">
    <source>
        <dbReference type="EMBL" id="SHG58737.1"/>
    </source>
</evidence>
<name>A0A1M5L146_9ACTN</name>
<dbReference type="SUPFAM" id="SSF82607">
    <property type="entry name" value="YbaB-like"/>
    <property type="match status" value="1"/>
</dbReference>
<organism evidence="2 3">
    <name type="scientific">Jatrophihabitans endophyticus</name>
    <dbReference type="NCBI Taxonomy" id="1206085"/>
    <lineage>
        <taxon>Bacteria</taxon>
        <taxon>Bacillati</taxon>
        <taxon>Actinomycetota</taxon>
        <taxon>Actinomycetes</taxon>
        <taxon>Jatrophihabitantales</taxon>
        <taxon>Jatrophihabitantaceae</taxon>
        <taxon>Jatrophihabitans</taxon>
    </lineage>
</organism>
<sequence length="140" mass="14815">MGSPLQNFSLLKADGSLKSAEDLQQETAARVQDARARAQRLGAEIAANVVEARSRNGVATVTVQAAGTLRSVRLSDRAKGMGPAMIAASVMEAYHLATEQAAARTREIATAALGDERTARLMAELVPDTPPDTEPSNEER</sequence>
<accession>A0A1M5L146</accession>
<dbReference type="OrthoDB" id="3685284at2"/>
<dbReference type="InterPro" id="IPR036894">
    <property type="entry name" value="YbaB-like_sf"/>
</dbReference>
<dbReference type="STRING" id="1206085.SAMN05443575_2319"/>
<dbReference type="Proteomes" id="UP000186132">
    <property type="component" value="Unassembled WGS sequence"/>
</dbReference>
<dbReference type="GO" id="GO:0003677">
    <property type="term" value="F:DNA binding"/>
    <property type="evidence" value="ECO:0007669"/>
    <property type="project" value="UniProtKB-KW"/>
</dbReference>
<evidence type="ECO:0000256" key="1">
    <source>
        <dbReference type="SAM" id="MobiDB-lite"/>
    </source>
</evidence>
<dbReference type="Gene3D" id="3.30.1310.10">
    <property type="entry name" value="Nucleoid-associated protein YbaB-like domain"/>
    <property type="match status" value="1"/>
</dbReference>
<proteinExistence type="predicted"/>
<dbReference type="InterPro" id="IPR004401">
    <property type="entry name" value="YbaB/EbfC"/>
</dbReference>
<protein>
    <submittedName>
        <fullName evidence="2">Conserved DNA-binding protein YbaB</fullName>
    </submittedName>
</protein>
<gene>
    <name evidence="2" type="ORF">SAMN05443575_2319</name>
</gene>
<evidence type="ECO:0000313" key="3">
    <source>
        <dbReference type="Proteomes" id="UP000186132"/>
    </source>
</evidence>
<dbReference type="EMBL" id="FQVU01000003">
    <property type="protein sequence ID" value="SHG58737.1"/>
    <property type="molecule type" value="Genomic_DNA"/>
</dbReference>
<reference evidence="3" key="1">
    <citation type="submission" date="2016-11" db="EMBL/GenBank/DDBJ databases">
        <authorList>
            <person name="Varghese N."/>
            <person name="Submissions S."/>
        </authorList>
    </citation>
    <scope>NUCLEOTIDE SEQUENCE [LARGE SCALE GENOMIC DNA]</scope>
    <source>
        <strain evidence="3">DSM 45627</strain>
    </source>
</reference>